<evidence type="ECO:0000313" key="1">
    <source>
        <dbReference type="EMBL" id="SBT71913.1"/>
    </source>
</evidence>
<dbReference type="AlphaFoldDB" id="A0A1C3KED1"/>
<organism evidence="1 2">
    <name type="scientific">Plasmodium malariae</name>
    <dbReference type="NCBI Taxonomy" id="5858"/>
    <lineage>
        <taxon>Eukaryota</taxon>
        <taxon>Sar</taxon>
        <taxon>Alveolata</taxon>
        <taxon>Apicomplexa</taxon>
        <taxon>Aconoidasida</taxon>
        <taxon>Haemosporida</taxon>
        <taxon>Plasmodiidae</taxon>
        <taxon>Plasmodium</taxon>
        <taxon>Plasmodium (Plasmodium)</taxon>
    </lineage>
</organism>
<dbReference type="Proteomes" id="UP000219799">
    <property type="component" value="Chromosome 10"/>
</dbReference>
<protein>
    <submittedName>
        <fullName evidence="1">Uncharacterized protein</fullName>
    </submittedName>
</protein>
<reference evidence="1 2" key="1">
    <citation type="submission" date="2016-06" db="EMBL/GenBank/DDBJ databases">
        <authorList>
            <consortium name="Pathogen Informatics"/>
        </authorList>
    </citation>
    <scope>NUCLEOTIDE SEQUENCE [LARGE SCALE GENOMIC DNA]</scope>
    <source>
        <strain evidence="1">PmlGA01</strain>
    </source>
</reference>
<proteinExistence type="predicted"/>
<dbReference type="EMBL" id="LT594498">
    <property type="protein sequence ID" value="SBT71913.1"/>
    <property type="molecule type" value="Genomic_DNA"/>
</dbReference>
<evidence type="ECO:0000313" key="2">
    <source>
        <dbReference type="Proteomes" id="UP000219799"/>
    </source>
</evidence>
<sequence>CDIKYDLIISLSKLIANMQTYARKDPDFLKYNMYNNVYVTSSKEIITVEFY</sequence>
<feature type="non-terminal residue" evidence="1">
    <location>
        <position position="1"/>
    </location>
</feature>
<accession>A0A1C3KED1</accession>
<gene>
    <name evidence="1" type="primary">PmlGA01_100039400</name>
    <name evidence="1" type="ORF">PMLGA01_100039400</name>
</gene>
<name>A0A1C3KED1_PLAMA</name>